<keyword evidence="5 7" id="KW-1133">Transmembrane helix</keyword>
<dbReference type="InterPro" id="IPR035906">
    <property type="entry name" value="MetI-like_sf"/>
</dbReference>
<keyword evidence="11" id="KW-1185">Reference proteome</keyword>
<dbReference type="EMBL" id="JAAGWF010000015">
    <property type="protein sequence ID" value="NEK59114.1"/>
    <property type="molecule type" value="Genomic_DNA"/>
</dbReference>
<evidence type="ECO:0000256" key="2">
    <source>
        <dbReference type="ARBA" id="ARBA00022448"/>
    </source>
</evidence>
<proteinExistence type="inferred from homology"/>
<dbReference type="GO" id="GO:0005886">
    <property type="term" value="C:plasma membrane"/>
    <property type="evidence" value="ECO:0007669"/>
    <property type="project" value="UniProtKB-SubCell"/>
</dbReference>
<evidence type="ECO:0000256" key="7">
    <source>
        <dbReference type="RuleBase" id="RU363032"/>
    </source>
</evidence>
<sequence>MKPTREPLGRSGDVRAGKAFPPAGVIDDPVAAAVQGELSAQPPLVVAPVSDAEVFTPPRRSLIGIWRRALSLVALVAVWALVALLFNDETVLPGPVDVFSTLWQNMQTSDFYFHMYKTVLRVVIGMLIAVFGGLVIGLIMGLSKWGEEILDSWVLVAFTIPSVVYGILAILWFGLNDFAAIVAISVTAIPAVAINIWQGVKAIDVSLVHMGKAFHFSRRSILRKVVVPQVIPYILAALRYALGSAWKIATVVELIGLSSGVGFMLHYWFGLFNMTQVLAWTVAFTIVLLLIEFVFLKPIESWLTRWRPANMQK</sequence>
<keyword evidence="3" id="KW-1003">Cell membrane</keyword>
<dbReference type="Proteomes" id="UP000470246">
    <property type="component" value="Unassembled WGS sequence"/>
</dbReference>
<gene>
    <name evidence="10" type="ORF">GCU56_14705</name>
</gene>
<dbReference type="PROSITE" id="PS50928">
    <property type="entry name" value="ABC_TM1"/>
    <property type="match status" value="1"/>
</dbReference>
<keyword evidence="4 7" id="KW-0812">Transmembrane</keyword>
<dbReference type="CDD" id="cd06261">
    <property type="entry name" value="TM_PBP2"/>
    <property type="match status" value="1"/>
</dbReference>
<dbReference type="PANTHER" id="PTHR30151:SF38">
    <property type="entry name" value="ALIPHATIC SULFONATES TRANSPORT PERMEASE PROTEIN SSUC-RELATED"/>
    <property type="match status" value="1"/>
</dbReference>
<dbReference type="SUPFAM" id="SSF161098">
    <property type="entry name" value="MetI-like"/>
    <property type="match status" value="1"/>
</dbReference>
<feature type="transmembrane region" description="Helical" evidence="7">
    <location>
        <begin position="153"/>
        <end position="173"/>
    </location>
</feature>
<organism evidence="10 11">
    <name type="scientific">Geodermatophilus sabuli</name>
    <dbReference type="NCBI Taxonomy" id="1564158"/>
    <lineage>
        <taxon>Bacteria</taxon>
        <taxon>Bacillati</taxon>
        <taxon>Actinomycetota</taxon>
        <taxon>Actinomycetes</taxon>
        <taxon>Geodermatophilales</taxon>
        <taxon>Geodermatophilaceae</taxon>
        <taxon>Geodermatophilus</taxon>
    </lineage>
</organism>
<feature type="transmembrane region" description="Helical" evidence="7">
    <location>
        <begin position="221"/>
        <end position="242"/>
    </location>
</feature>
<dbReference type="AlphaFoldDB" id="A0A7K3W4I8"/>
<evidence type="ECO:0000256" key="1">
    <source>
        <dbReference type="ARBA" id="ARBA00004651"/>
    </source>
</evidence>
<evidence type="ECO:0000259" key="9">
    <source>
        <dbReference type="PROSITE" id="PS50928"/>
    </source>
</evidence>
<keyword evidence="6 7" id="KW-0472">Membrane</keyword>
<evidence type="ECO:0000256" key="5">
    <source>
        <dbReference type="ARBA" id="ARBA00022989"/>
    </source>
</evidence>
<feature type="domain" description="ABC transmembrane type-1" evidence="9">
    <location>
        <begin position="115"/>
        <end position="295"/>
    </location>
</feature>
<feature type="transmembrane region" description="Helical" evidence="7">
    <location>
        <begin position="119"/>
        <end position="141"/>
    </location>
</feature>
<evidence type="ECO:0000313" key="11">
    <source>
        <dbReference type="Proteomes" id="UP000470246"/>
    </source>
</evidence>
<feature type="region of interest" description="Disordered" evidence="8">
    <location>
        <begin position="1"/>
        <end position="20"/>
    </location>
</feature>
<feature type="compositionally biased region" description="Basic and acidic residues" evidence="8">
    <location>
        <begin position="1"/>
        <end position="16"/>
    </location>
</feature>
<dbReference type="InterPro" id="IPR000515">
    <property type="entry name" value="MetI-like"/>
</dbReference>
<dbReference type="PANTHER" id="PTHR30151">
    <property type="entry name" value="ALKANE SULFONATE ABC TRANSPORTER-RELATED, MEMBRANE SUBUNIT"/>
    <property type="match status" value="1"/>
</dbReference>
<feature type="transmembrane region" description="Helical" evidence="7">
    <location>
        <begin position="69"/>
        <end position="86"/>
    </location>
</feature>
<dbReference type="GO" id="GO:0055085">
    <property type="term" value="P:transmembrane transport"/>
    <property type="evidence" value="ECO:0007669"/>
    <property type="project" value="InterPro"/>
</dbReference>
<evidence type="ECO:0000256" key="4">
    <source>
        <dbReference type="ARBA" id="ARBA00022692"/>
    </source>
</evidence>
<feature type="transmembrane region" description="Helical" evidence="7">
    <location>
        <begin position="179"/>
        <end position="200"/>
    </location>
</feature>
<comment type="similarity">
    <text evidence="7">Belongs to the binding-protein-dependent transport system permease family.</text>
</comment>
<name>A0A7K3W4I8_9ACTN</name>
<feature type="transmembrane region" description="Helical" evidence="7">
    <location>
        <begin position="277"/>
        <end position="296"/>
    </location>
</feature>
<dbReference type="Pfam" id="PF00528">
    <property type="entry name" value="BPD_transp_1"/>
    <property type="match status" value="1"/>
</dbReference>
<evidence type="ECO:0000313" key="10">
    <source>
        <dbReference type="EMBL" id="NEK59114.1"/>
    </source>
</evidence>
<protein>
    <submittedName>
        <fullName evidence="10">ABC transporter permease</fullName>
    </submittedName>
</protein>
<evidence type="ECO:0000256" key="6">
    <source>
        <dbReference type="ARBA" id="ARBA00023136"/>
    </source>
</evidence>
<evidence type="ECO:0000256" key="3">
    <source>
        <dbReference type="ARBA" id="ARBA00022475"/>
    </source>
</evidence>
<comment type="caution">
    <text evidence="10">The sequence shown here is derived from an EMBL/GenBank/DDBJ whole genome shotgun (WGS) entry which is preliminary data.</text>
</comment>
<reference evidence="10 11" key="1">
    <citation type="submission" date="2020-02" db="EMBL/GenBank/DDBJ databases">
        <title>Geodermatophilus sabuli CPCC 205279 I12A-02694.</title>
        <authorList>
            <person name="Jiang Z."/>
        </authorList>
    </citation>
    <scope>NUCLEOTIDE SEQUENCE [LARGE SCALE GENOMIC DNA]</scope>
    <source>
        <strain evidence="10 11">I12A-02694</strain>
    </source>
</reference>
<feature type="transmembrane region" description="Helical" evidence="7">
    <location>
        <begin position="248"/>
        <end position="270"/>
    </location>
</feature>
<dbReference type="Gene3D" id="1.10.3720.10">
    <property type="entry name" value="MetI-like"/>
    <property type="match status" value="1"/>
</dbReference>
<keyword evidence="2 7" id="KW-0813">Transport</keyword>
<comment type="subcellular location">
    <subcellularLocation>
        <location evidence="1 7">Cell membrane</location>
        <topology evidence="1 7">Multi-pass membrane protein</topology>
    </subcellularLocation>
</comment>
<evidence type="ECO:0000256" key="8">
    <source>
        <dbReference type="SAM" id="MobiDB-lite"/>
    </source>
</evidence>
<dbReference type="RefSeq" id="WP_163482470.1">
    <property type="nucleotide sequence ID" value="NZ_JAAGWF010000015.1"/>
</dbReference>
<accession>A0A7K3W4I8</accession>